<comment type="caution">
    <text evidence="2">The sequence shown here is derived from an EMBL/GenBank/DDBJ whole genome shotgun (WGS) entry which is preliminary data.</text>
</comment>
<gene>
    <name evidence="2" type="ORF">RBEMOGI_0022</name>
</gene>
<dbReference type="Proteomes" id="UP000033689">
    <property type="component" value="Unassembled WGS sequence"/>
</dbReference>
<dbReference type="AlphaFoldDB" id="A0A0F3QGZ4"/>
<proteinExistence type="predicted"/>
<evidence type="ECO:0000313" key="3">
    <source>
        <dbReference type="Proteomes" id="UP000033689"/>
    </source>
</evidence>
<organism evidence="2 3">
    <name type="scientific">Rickettsia bellii str. RML Mogi</name>
    <dbReference type="NCBI Taxonomy" id="1359194"/>
    <lineage>
        <taxon>Bacteria</taxon>
        <taxon>Pseudomonadati</taxon>
        <taxon>Pseudomonadota</taxon>
        <taxon>Alphaproteobacteria</taxon>
        <taxon>Rickettsiales</taxon>
        <taxon>Rickettsiaceae</taxon>
        <taxon>Rickettsieae</taxon>
        <taxon>Rickettsia</taxon>
        <taxon>belli group</taxon>
    </lineage>
</organism>
<dbReference type="RefSeq" id="WP_045799500.1">
    <property type="nucleotide sequence ID" value="NZ_LAOJ01000001.1"/>
</dbReference>
<feature type="compositionally biased region" description="Polar residues" evidence="1">
    <location>
        <begin position="1"/>
        <end position="10"/>
    </location>
</feature>
<name>A0A0F3QGZ4_RICBE</name>
<dbReference type="EMBL" id="LAOJ01000001">
    <property type="protein sequence ID" value="KJV91421.1"/>
    <property type="molecule type" value="Genomic_DNA"/>
</dbReference>
<sequence length="65" mass="7285">MKKQQKQLSVPSLDLSATKKKSKSEDLLPPPNSEEDRITTPTSAPILSDCKELDLKDCENLKKMN</sequence>
<accession>A0A0F3QGZ4</accession>
<evidence type="ECO:0000313" key="2">
    <source>
        <dbReference type="EMBL" id="KJV91421.1"/>
    </source>
</evidence>
<evidence type="ECO:0000256" key="1">
    <source>
        <dbReference type="SAM" id="MobiDB-lite"/>
    </source>
</evidence>
<feature type="region of interest" description="Disordered" evidence="1">
    <location>
        <begin position="1"/>
        <end position="45"/>
    </location>
</feature>
<dbReference type="PATRIC" id="fig|1359194.3.peg.22"/>
<reference evidence="2 3" key="1">
    <citation type="submission" date="2015-02" db="EMBL/GenBank/DDBJ databases">
        <title>Genome Sequencing of Rickettsiales.</title>
        <authorList>
            <person name="Daugherty S.C."/>
            <person name="Su Q."/>
            <person name="Abolude K."/>
            <person name="Beier-Sexton M."/>
            <person name="Carlyon J.A."/>
            <person name="Carter R."/>
            <person name="Day N.P."/>
            <person name="Dumler S.J."/>
            <person name="Dyachenko V."/>
            <person name="Godinez A."/>
            <person name="Kurtti T.J."/>
            <person name="Lichay M."/>
            <person name="Mullins K.E."/>
            <person name="Ott S."/>
            <person name="Pappas-Brown V."/>
            <person name="Paris D.H."/>
            <person name="Patel P."/>
            <person name="Richards A.L."/>
            <person name="Sadzewicz L."/>
            <person name="Sears K."/>
            <person name="Seidman D."/>
            <person name="Sengamalay N."/>
            <person name="Stenos J."/>
            <person name="Tallon L.J."/>
            <person name="Vincent G."/>
            <person name="Fraser C.M."/>
            <person name="Munderloh U."/>
            <person name="Dunning-Hotopp J.C."/>
        </authorList>
    </citation>
    <scope>NUCLEOTIDE SEQUENCE [LARGE SCALE GENOMIC DNA]</scope>
    <source>
        <strain evidence="2 3">RML Mogi</strain>
    </source>
</reference>
<protein>
    <submittedName>
        <fullName evidence="2">Uncharacterized protein</fullName>
    </submittedName>
</protein>